<protein>
    <submittedName>
        <fullName evidence="1">Uncharacterized protein</fullName>
    </submittedName>
</protein>
<dbReference type="EMBL" id="QKRB01000028">
    <property type="protein sequence ID" value="PZD97304.1"/>
    <property type="molecule type" value="Genomic_DNA"/>
</dbReference>
<evidence type="ECO:0000313" key="2">
    <source>
        <dbReference type="Proteomes" id="UP000249522"/>
    </source>
</evidence>
<reference evidence="1 2" key="1">
    <citation type="submission" date="2018-06" db="EMBL/GenBank/DDBJ databases">
        <title>Paenibacillus imtechensis sp. nov.</title>
        <authorList>
            <person name="Pinnaka A.K."/>
            <person name="Singh H."/>
            <person name="Kaur M."/>
        </authorList>
    </citation>
    <scope>NUCLEOTIDE SEQUENCE [LARGE SCALE GENOMIC DNA]</scope>
    <source>
        <strain evidence="1 2">SMB1</strain>
    </source>
</reference>
<dbReference type="AlphaFoldDB" id="A0A2W1LS39"/>
<accession>A0A2W1LS39</accession>
<keyword evidence="2" id="KW-1185">Reference proteome</keyword>
<organism evidence="1 2">
    <name type="scientific">Paenibacillus sambharensis</name>
    <dbReference type="NCBI Taxonomy" id="1803190"/>
    <lineage>
        <taxon>Bacteria</taxon>
        <taxon>Bacillati</taxon>
        <taxon>Bacillota</taxon>
        <taxon>Bacilli</taxon>
        <taxon>Bacillales</taxon>
        <taxon>Paenibacillaceae</taxon>
        <taxon>Paenibacillus</taxon>
    </lineage>
</organism>
<dbReference type="OrthoDB" id="2657109at2"/>
<sequence length="174" mass="19462">MRKLLAVLAGTLVLSNVIWAYLYLSQTPPDPKVSDEAEVKLYTLSGSGHRWDITGYKILISPDKIMRGEGKLTYKGEPGELRDSSYFEMTFRESTPAGGMEAVFSNEYRSDNGPVSILPNAERMGRIAGPYSDGEADKTKADYENTVLEVIWEDEQGQIQTEFVELNIDDEVIL</sequence>
<gene>
    <name evidence="1" type="ORF">DNH61_02830</name>
</gene>
<proteinExistence type="predicted"/>
<dbReference type="Proteomes" id="UP000249522">
    <property type="component" value="Unassembled WGS sequence"/>
</dbReference>
<comment type="caution">
    <text evidence="1">The sequence shown here is derived from an EMBL/GenBank/DDBJ whole genome shotgun (WGS) entry which is preliminary data.</text>
</comment>
<name>A0A2W1LS39_9BACL</name>
<dbReference type="RefSeq" id="WP_111145162.1">
    <property type="nucleotide sequence ID" value="NZ_QKRB01000028.1"/>
</dbReference>
<evidence type="ECO:0000313" key="1">
    <source>
        <dbReference type="EMBL" id="PZD97304.1"/>
    </source>
</evidence>